<protein>
    <recommendedName>
        <fullName evidence="3">F-box domain-containing protein</fullName>
    </recommendedName>
</protein>
<evidence type="ECO:0000313" key="4">
    <source>
        <dbReference type="EMBL" id="KAL2079440.1"/>
    </source>
</evidence>
<dbReference type="AlphaFoldDB" id="A0ABD1IZH0"/>
<feature type="compositionally biased region" description="Basic and acidic residues" evidence="2">
    <location>
        <begin position="525"/>
        <end position="543"/>
    </location>
</feature>
<organism evidence="4 5">
    <name type="scientific">Coilia grayii</name>
    <name type="common">Gray's grenadier anchovy</name>
    <dbReference type="NCBI Taxonomy" id="363190"/>
    <lineage>
        <taxon>Eukaryota</taxon>
        <taxon>Metazoa</taxon>
        <taxon>Chordata</taxon>
        <taxon>Craniata</taxon>
        <taxon>Vertebrata</taxon>
        <taxon>Euteleostomi</taxon>
        <taxon>Actinopterygii</taxon>
        <taxon>Neopterygii</taxon>
        <taxon>Teleostei</taxon>
        <taxon>Clupei</taxon>
        <taxon>Clupeiformes</taxon>
        <taxon>Clupeoidei</taxon>
        <taxon>Engraulidae</taxon>
        <taxon>Coilinae</taxon>
        <taxon>Coilia</taxon>
    </lineage>
</organism>
<dbReference type="Gene3D" id="1.20.1280.50">
    <property type="match status" value="1"/>
</dbReference>
<gene>
    <name evidence="4" type="ORF">ACEWY4_025184</name>
</gene>
<dbReference type="Pfam" id="PF12937">
    <property type="entry name" value="F-box-like"/>
    <property type="match status" value="1"/>
</dbReference>
<accession>A0ABD1IZH0</accession>
<dbReference type="EMBL" id="JBHFQA010000022">
    <property type="protein sequence ID" value="KAL2079440.1"/>
    <property type="molecule type" value="Genomic_DNA"/>
</dbReference>
<dbReference type="PROSITE" id="PS50012">
    <property type="entry name" value="RCC1_3"/>
    <property type="match status" value="1"/>
</dbReference>
<dbReference type="InterPro" id="IPR009091">
    <property type="entry name" value="RCC1/BLIP-II"/>
</dbReference>
<feature type="region of interest" description="Disordered" evidence="2">
    <location>
        <begin position="1"/>
        <end position="42"/>
    </location>
</feature>
<dbReference type="PROSITE" id="PS50181">
    <property type="entry name" value="FBOX"/>
    <property type="match status" value="1"/>
</dbReference>
<dbReference type="Gene3D" id="2.130.10.30">
    <property type="entry name" value="Regulator of chromosome condensation 1/beta-lactamase-inhibitor protein II"/>
    <property type="match status" value="1"/>
</dbReference>
<feature type="compositionally biased region" description="Basic residues" evidence="2">
    <location>
        <begin position="1"/>
        <end position="10"/>
    </location>
</feature>
<dbReference type="InterPro" id="IPR000408">
    <property type="entry name" value="Reg_chr_condens"/>
</dbReference>
<dbReference type="InterPro" id="IPR036047">
    <property type="entry name" value="F-box-like_dom_sf"/>
</dbReference>
<feature type="compositionally biased region" description="Polar residues" evidence="2">
    <location>
        <begin position="29"/>
        <end position="42"/>
    </location>
</feature>
<evidence type="ECO:0000259" key="3">
    <source>
        <dbReference type="PROSITE" id="PS50181"/>
    </source>
</evidence>
<proteinExistence type="predicted"/>
<evidence type="ECO:0000256" key="2">
    <source>
        <dbReference type="SAM" id="MobiDB-lite"/>
    </source>
</evidence>
<dbReference type="SUPFAM" id="SSF81383">
    <property type="entry name" value="F-box domain"/>
    <property type="match status" value="1"/>
</dbReference>
<evidence type="ECO:0000313" key="5">
    <source>
        <dbReference type="Proteomes" id="UP001591681"/>
    </source>
</evidence>
<comment type="caution">
    <text evidence="4">The sequence shown here is derived from an EMBL/GenBank/DDBJ whole genome shotgun (WGS) entry which is preliminary data.</text>
</comment>
<dbReference type="InterPro" id="IPR052866">
    <property type="entry name" value="F-box_protein_24"/>
</dbReference>
<dbReference type="Proteomes" id="UP001591681">
    <property type="component" value="Unassembled WGS sequence"/>
</dbReference>
<reference evidence="4 5" key="1">
    <citation type="submission" date="2024-09" db="EMBL/GenBank/DDBJ databases">
        <title>A chromosome-level genome assembly of Gray's grenadier anchovy, Coilia grayii.</title>
        <authorList>
            <person name="Fu Z."/>
        </authorList>
    </citation>
    <scope>NUCLEOTIDE SEQUENCE [LARGE SCALE GENOMIC DNA]</scope>
    <source>
        <strain evidence="4">G4</strain>
        <tissue evidence="4">Muscle</tissue>
    </source>
</reference>
<dbReference type="SUPFAM" id="SSF50985">
    <property type="entry name" value="RCC1/BLIP-II"/>
    <property type="match status" value="1"/>
</dbReference>
<feature type="region of interest" description="Disordered" evidence="2">
    <location>
        <begin position="518"/>
        <end position="543"/>
    </location>
</feature>
<dbReference type="Pfam" id="PF00415">
    <property type="entry name" value="RCC1"/>
    <property type="match status" value="1"/>
</dbReference>
<name>A0ABD1IZH0_9TELE</name>
<evidence type="ECO:0000256" key="1">
    <source>
        <dbReference type="PROSITE-ProRule" id="PRU00235"/>
    </source>
</evidence>
<dbReference type="PANTHER" id="PTHR47004:SF1">
    <property type="entry name" value="F-BOX ONLY PROTEIN 24"/>
    <property type="match status" value="1"/>
</dbReference>
<dbReference type="CDD" id="cd09917">
    <property type="entry name" value="F-box_SF"/>
    <property type="match status" value="1"/>
</dbReference>
<dbReference type="PANTHER" id="PTHR47004">
    <property type="entry name" value="F-BOX ONLY PROTEIN 24"/>
    <property type="match status" value="1"/>
</dbReference>
<dbReference type="SMART" id="SM00256">
    <property type="entry name" value="FBOX"/>
    <property type="match status" value="1"/>
</dbReference>
<feature type="repeat" description="RCC1" evidence="1">
    <location>
        <begin position="406"/>
        <end position="455"/>
    </location>
</feature>
<dbReference type="InterPro" id="IPR001810">
    <property type="entry name" value="F-box_dom"/>
</dbReference>
<keyword evidence="5" id="KW-1185">Reference proteome</keyword>
<sequence length="600" mass="66574">MAERPRRGKMRLVTGAEAPSTAKRRKTGTLGQSEVPPSTSIESLPPELVEEILSWVSARDVVCFGATCTAFRQLSFSSMLWKKLYQRKASGRLPVNDLSNTATVNWKRMAIFKYTQALYLQRLGSGGSGRGSFNWNRSGAQLVSRAVVPPHALGILRTQPTRDHLLLWDLQGTLFMLRNGVMNTQRGQLAWRRAARYSVLCHNAKDFAVDPRNDVSHRTYVYVLVSRMDSLPAPSLAGPSGSNLTALPQRCDCVEVYQQDSGLRVFRMTFHFSLTFTQIRLTGSEFNRTLLLLTDTGKVYALYVNESQLSTPRSYTVQLALKKISSSLPNMPVKQLHTGYNSAVYLTNEGAVYIEVHAAGVYRQLFGSNVGFDPHDIHVPLPLSIPNKVVKCSMGQTHLCLVDDCGRLYMQGCNRYGQLGTGDKIDRGEPTKVALSMALVDVWCGLNHSLALLQGESGSREVHGCGCGAGGRLPGCPDGSAVFVKLSVRVSRSTRSICASKDCLYLLCSHDIEEPPVTCPTAADGRSEEGEEKKEETREERERLRTNLTLMKDCENMQQQLDMLRDTIQTHMTLSSTHRDFLDQAITTIRRSSSSTSMDF</sequence>
<feature type="domain" description="F-box" evidence="3">
    <location>
        <begin position="38"/>
        <end position="84"/>
    </location>
</feature>